<dbReference type="Proteomes" id="UP000179037">
    <property type="component" value="Unassembled WGS sequence"/>
</dbReference>
<sequence length="70" mass="8114">MNRQDARDARIFGYSISSSFRPEAKCPRARNQENIKLFWITAFAAMTELEIIRFPWKIHSVFPGALAVKN</sequence>
<dbReference type="STRING" id="1817768.A3A87_09350"/>
<gene>
    <name evidence="1" type="ORF">A3A87_09350</name>
</gene>
<proteinExistence type="predicted"/>
<reference evidence="1 2" key="1">
    <citation type="journal article" date="2016" name="Nat. Commun.">
        <title>Thousands of microbial genomes shed light on interconnected biogeochemical processes in an aquifer system.</title>
        <authorList>
            <person name="Anantharaman K."/>
            <person name="Brown C.T."/>
            <person name="Hug L.A."/>
            <person name="Sharon I."/>
            <person name="Castelle C.J."/>
            <person name="Probst A.J."/>
            <person name="Thomas B.C."/>
            <person name="Singh A."/>
            <person name="Wilkins M.J."/>
            <person name="Karaoz U."/>
            <person name="Brodie E.L."/>
            <person name="Williams K.H."/>
            <person name="Hubbard S.S."/>
            <person name="Banfield J.F."/>
        </authorList>
    </citation>
    <scope>NUCLEOTIDE SEQUENCE [LARGE SCALE GENOMIC DNA]</scope>
</reference>
<evidence type="ECO:0000313" key="1">
    <source>
        <dbReference type="EMBL" id="OGI50303.1"/>
    </source>
</evidence>
<name>A0A1F6TYV7_9PROT</name>
<dbReference type="EMBL" id="MFTC01000074">
    <property type="protein sequence ID" value="OGI50303.1"/>
    <property type="molecule type" value="Genomic_DNA"/>
</dbReference>
<comment type="caution">
    <text evidence="1">The sequence shown here is derived from an EMBL/GenBank/DDBJ whole genome shotgun (WGS) entry which is preliminary data.</text>
</comment>
<dbReference type="AlphaFoldDB" id="A0A1F6TYV7"/>
<evidence type="ECO:0000313" key="2">
    <source>
        <dbReference type="Proteomes" id="UP000179037"/>
    </source>
</evidence>
<accession>A0A1F6TYV7</accession>
<protein>
    <submittedName>
        <fullName evidence="1">Uncharacterized protein</fullName>
    </submittedName>
</protein>
<organism evidence="1 2">
    <name type="scientific">Candidatus Muproteobacteria bacterium RIFCSPLOWO2_01_FULL_60_18</name>
    <dbReference type="NCBI Taxonomy" id="1817768"/>
    <lineage>
        <taxon>Bacteria</taxon>
        <taxon>Pseudomonadati</taxon>
        <taxon>Pseudomonadota</taxon>
        <taxon>Candidatus Muproteobacteria</taxon>
    </lineage>
</organism>